<dbReference type="SMART" id="SM00184">
    <property type="entry name" value="RING"/>
    <property type="match status" value="1"/>
</dbReference>
<dbReference type="InterPro" id="IPR002219">
    <property type="entry name" value="PKC_DAG/PE"/>
</dbReference>
<evidence type="ECO:0000259" key="5">
    <source>
        <dbReference type="PROSITE" id="PS50081"/>
    </source>
</evidence>
<dbReference type="EMBL" id="AP028910">
    <property type="protein sequence ID" value="BES91491.1"/>
    <property type="molecule type" value="Genomic_DNA"/>
</dbReference>
<keyword evidence="1 3" id="KW-0479">Metal-binding</keyword>
<dbReference type="PROSITE" id="PS50089">
    <property type="entry name" value="ZF_RING_2"/>
    <property type="match status" value="1"/>
</dbReference>
<keyword evidence="8" id="KW-1185">Reference proteome</keyword>
<proteinExistence type="predicted"/>
<evidence type="ECO:0000256" key="4">
    <source>
        <dbReference type="SAM" id="MobiDB-lite"/>
    </source>
</evidence>
<evidence type="ECO:0000256" key="1">
    <source>
        <dbReference type="ARBA" id="ARBA00022771"/>
    </source>
</evidence>
<keyword evidence="1 3" id="KW-0863">Zinc-finger</keyword>
<feature type="region of interest" description="Disordered" evidence="4">
    <location>
        <begin position="448"/>
        <end position="476"/>
    </location>
</feature>
<evidence type="ECO:0000256" key="3">
    <source>
        <dbReference type="PROSITE-ProRule" id="PRU00175"/>
    </source>
</evidence>
<keyword evidence="2" id="KW-0862">Zinc</keyword>
<dbReference type="PANTHER" id="PTHR23287">
    <property type="entry name" value="RUBY-EYE2-LIKE PROTEIN"/>
    <property type="match status" value="1"/>
</dbReference>
<feature type="region of interest" description="Disordered" evidence="4">
    <location>
        <begin position="500"/>
        <end position="519"/>
    </location>
</feature>
<dbReference type="PANTHER" id="PTHR23287:SF18">
    <property type="entry name" value="BLOC-2 COMPLEX MEMBER HPS5"/>
    <property type="match status" value="1"/>
</dbReference>
<dbReference type="Proteomes" id="UP001307889">
    <property type="component" value="Chromosome 2"/>
</dbReference>
<dbReference type="InterPro" id="IPR036322">
    <property type="entry name" value="WD40_repeat_dom_sf"/>
</dbReference>
<name>A0ABN7AGV5_9HEMI</name>
<dbReference type="InterPro" id="IPR015943">
    <property type="entry name" value="WD40/YVTN_repeat-like_dom_sf"/>
</dbReference>
<evidence type="ECO:0000256" key="2">
    <source>
        <dbReference type="ARBA" id="ARBA00022833"/>
    </source>
</evidence>
<feature type="domain" description="Phorbol-ester/DAG-type" evidence="5">
    <location>
        <begin position="1171"/>
        <end position="1230"/>
    </location>
</feature>
<dbReference type="SUPFAM" id="SSF57850">
    <property type="entry name" value="RING/U-box"/>
    <property type="match status" value="1"/>
</dbReference>
<protein>
    <submittedName>
        <fullName evidence="7">Histone-lysine N-methyltransferase trithorax</fullName>
    </submittedName>
</protein>
<evidence type="ECO:0000313" key="8">
    <source>
        <dbReference type="Proteomes" id="UP001307889"/>
    </source>
</evidence>
<dbReference type="Gene3D" id="2.130.10.10">
    <property type="entry name" value="YVTN repeat-like/Quinoprotein amine dehydrogenase"/>
    <property type="match status" value="1"/>
</dbReference>
<gene>
    <name evidence="7" type="ORF">NTJ_04299</name>
</gene>
<dbReference type="Pfam" id="PF23756">
    <property type="entry name" value="Beta-prop_HPS5"/>
    <property type="match status" value="1"/>
</dbReference>
<dbReference type="InterPro" id="IPR056499">
    <property type="entry name" value="Beta-prop_HPS5-like"/>
</dbReference>
<dbReference type="SUPFAM" id="SSF50978">
    <property type="entry name" value="WD40 repeat-like"/>
    <property type="match status" value="1"/>
</dbReference>
<evidence type="ECO:0000313" key="7">
    <source>
        <dbReference type="EMBL" id="BES91491.1"/>
    </source>
</evidence>
<dbReference type="PROSITE" id="PS50081">
    <property type="entry name" value="ZF_DAG_PE_2"/>
    <property type="match status" value="1"/>
</dbReference>
<evidence type="ECO:0000259" key="6">
    <source>
        <dbReference type="PROSITE" id="PS50089"/>
    </source>
</evidence>
<accession>A0ABN7AGV5</accession>
<feature type="compositionally biased region" description="Polar residues" evidence="4">
    <location>
        <begin position="454"/>
        <end position="476"/>
    </location>
</feature>
<sequence length="1239" mass="141021">MSIRDKHIIIKEKVLSTVTTPLRSTQRIRYTCFEVSQNFLIFGATSGGIYIFQRDPCNFIQLAPNKEGAVTKVCMSRDEKFIAFSTARGIACIYEWNVDEKAKLINKSMEHSGYTITELVWSDTCNQLYVGDNVGRLSVINVSMFMSKTIFQLPAFVFMQLESAIVQVSSFENYLLVSTENWCYVCDTNREQYKQIGSKPREGQYGACFFKTPEALNIYCARPGSRLWEVTTAGVVQSTHQFKKALASPPVEVVFLEENQIDVPKVSNWPEQAFNFCYLTPIMDRYLFTYKEDGIYLFDPVNVRLVLWSNHIRNISSAKCVNYTIYIWTSRGELQSLVINSLDKCLLSLYFQEEYKLCCSLLEIFMDSISPNDYSLLSPLSGLLWYMQDANAKNDRLRKFIETISKHVNNKLNYLATRLDSGIFLVENRHWKKWKIVNGSDVDVSADNKRQRFRSSSVPPKSTVPRNSNSSVDGSLSTSLPNIKILLEAESVYVNESCTSDEEMSGMVEDSSQSEHSVPESPFLLSASSDIYQNSFFGIGHNLLGEALNGSVHSKNKRPLMEGKFKHVKDSLDFTDSKHTALLNGFREPSIHISPIAVNDSDDLVIRNQVCRGPNKKKPIILDCSDIVQLCEELQNSDYSDPSLSFRLFDSITEKHLQLERSTDAKPTATETNNKGFAFSKYIPSVCFQVIQTAFHGAIKSGNMITYLENHNGARFKLIDEWRKHPPLLVKIFPAKMLELDSKLCCLMVVFSEIIDPFTILQCLECSNLPCFFLSWCVILDIFQDSAFNYITKKEESSSVVYTDWPLPLLLNTLFLMFRLNQVDSSCHISEDGHLALYHISYLVLKLSTHLISSGMYANESEKQCNELILKYVSKALDKDLLNFNDVTVSPVREHIENAFLALNCVKKKVCICGYSMLAGSSEPVRYPAIGKILILLYLKDYKAREHFDKRNSFRLKPLKYFDSYSNVFENPSPQYTLDIIRLKPVSNPNKANEFSFCKDYMPIVNLIRAMPSLINCVMLQTDCDLMESTYFIVQFGLFKSLNEYLIKAPEEFLKALCDINREYAKGICCFCSTQSKEPVDVNWNELLKLVLKSLGGPNTIRLLEEYTNDIPSAKLDVSFYRACILSGSLLAKCPEKHYSILSSYCDTVCKPSREVTEDPEFHLLNNEMSDHSIENSQWGIKVNFNSHVCSHCSSILNSEHLVKNGIRAFNCGHIFHITCLRHASSPFACPTCKNKPAE</sequence>
<feature type="domain" description="RING-type" evidence="6">
    <location>
        <begin position="1190"/>
        <end position="1234"/>
    </location>
</feature>
<reference evidence="7 8" key="1">
    <citation type="submission" date="2023-09" db="EMBL/GenBank/DDBJ databases">
        <title>Nesidiocoris tenuis whole genome shotgun sequence.</title>
        <authorList>
            <person name="Shibata T."/>
            <person name="Shimoda M."/>
            <person name="Kobayashi T."/>
            <person name="Uehara T."/>
        </authorList>
    </citation>
    <scope>NUCLEOTIDE SEQUENCE [LARGE SCALE GENOMIC DNA]</scope>
    <source>
        <strain evidence="7 8">Japan</strain>
    </source>
</reference>
<organism evidence="7 8">
    <name type="scientific">Nesidiocoris tenuis</name>
    <dbReference type="NCBI Taxonomy" id="355587"/>
    <lineage>
        <taxon>Eukaryota</taxon>
        <taxon>Metazoa</taxon>
        <taxon>Ecdysozoa</taxon>
        <taxon>Arthropoda</taxon>
        <taxon>Hexapoda</taxon>
        <taxon>Insecta</taxon>
        <taxon>Pterygota</taxon>
        <taxon>Neoptera</taxon>
        <taxon>Paraneoptera</taxon>
        <taxon>Hemiptera</taxon>
        <taxon>Heteroptera</taxon>
        <taxon>Panheteroptera</taxon>
        <taxon>Cimicomorpha</taxon>
        <taxon>Miridae</taxon>
        <taxon>Dicyphina</taxon>
        <taxon>Nesidiocoris</taxon>
    </lineage>
</organism>
<dbReference type="InterPro" id="IPR001841">
    <property type="entry name" value="Znf_RING"/>
</dbReference>